<dbReference type="Gene3D" id="3.30.530.20">
    <property type="match status" value="1"/>
</dbReference>
<gene>
    <name evidence="3" type="ORF">HQN85_03570</name>
</gene>
<reference evidence="3 4" key="1">
    <citation type="submission" date="2020-05" db="EMBL/GenBank/DDBJ databases">
        <title>Description of Pedobacter foliorum sp. nov.</title>
        <authorList>
            <person name="Qi S."/>
            <person name="Carlier A."/>
            <person name="Cnockaert M."/>
            <person name="Vandamme P."/>
        </authorList>
    </citation>
    <scope>NUCLEOTIDE SEQUENCE [LARGE SCALE GENOMIC DNA]</scope>
    <source>
        <strain evidence="3 4">LMG 31300</strain>
    </source>
</reference>
<accession>A0ABX2DBH7</accession>
<dbReference type="EMBL" id="JABMKV010000001">
    <property type="protein sequence ID" value="NQX30788.1"/>
    <property type="molecule type" value="Genomic_DNA"/>
</dbReference>
<evidence type="ECO:0000256" key="1">
    <source>
        <dbReference type="ARBA" id="ARBA00006817"/>
    </source>
</evidence>
<evidence type="ECO:0000313" key="4">
    <source>
        <dbReference type="Proteomes" id="UP000762110"/>
    </source>
</evidence>
<organism evidence="3 4">
    <name type="scientific">Pedobacter boryungensis</name>
    <dbReference type="NCBI Taxonomy" id="869962"/>
    <lineage>
        <taxon>Bacteria</taxon>
        <taxon>Pseudomonadati</taxon>
        <taxon>Bacteroidota</taxon>
        <taxon>Sphingobacteriia</taxon>
        <taxon>Sphingobacteriales</taxon>
        <taxon>Sphingobacteriaceae</taxon>
        <taxon>Pedobacter</taxon>
    </lineage>
</organism>
<dbReference type="SUPFAM" id="SSF55961">
    <property type="entry name" value="Bet v1-like"/>
    <property type="match status" value="1"/>
</dbReference>
<feature type="domain" description="Activator of Hsp90 ATPase homologue 1/2-like C-terminal" evidence="2">
    <location>
        <begin position="26"/>
        <end position="162"/>
    </location>
</feature>
<dbReference type="CDD" id="cd07814">
    <property type="entry name" value="SRPBCC_CalC_Aha1-like"/>
    <property type="match status" value="1"/>
</dbReference>
<comment type="similarity">
    <text evidence="1">Belongs to the AHA1 family.</text>
</comment>
<dbReference type="Pfam" id="PF08327">
    <property type="entry name" value="AHSA1"/>
    <property type="match status" value="1"/>
</dbReference>
<comment type="caution">
    <text evidence="3">The sequence shown here is derived from an EMBL/GenBank/DDBJ whole genome shotgun (WGS) entry which is preliminary data.</text>
</comment>
<dbReference type="InterPro" id="IPR013538">
    <property type="entry name" value="ASHA1/2-like_C"/>
</dbReference>
<dbReference type="Proteomes" id="UP000762110">
    <property type="component" value="Unassembled WGS sequence"/>
</dbReference>
<keyword evidence="4" id="KW-1185">Reference proteome</keyword>
<dbReference type="InterPro" id="IPR023393">
    <property type="entry name" value="START-like_dom_sf"/>
</dbReference>
<protein>
    <submittedName>
        <fullName evidence="3">SRPBCC domain-containing protein</fullName>
    </submittedName>
</protein>
<proteinExistence type="inferred from homology"/>
<evidence type="ECO:0000259" key="2">
    <source>
        <dbReference type="Pfam" id="PF08327"/>
    </source>
</evidence>
<sequence>MSTTLFFDFTIDKQNNTINIKREFAADRSIVWDYYTKSELLDQWWMPSPWKSRTKSMDFREGGKWHYAAVGPNGEEHWSITSYLKIEPQHLFIANDAFGDADGNINPQMPQSKWTMNFSDMEKNTLVHGIMEFSDFAQLEQTIAMGFKDGLTMAMKNLDAILAKH</sequence>
<dbReference type="RefSeq" id="WP_173268968.1">
    <property type="nucleotide sequence ID" value="NZ_JABMKV010000001.1"/>
</dbReference>
<name>A0ABX2DBH7_9SPHI</name>
<evidence type="ECO:0000313" key="3">
    <source>
        <dbReference type="EMBL" id="NQX30788.1"/>
    </source>
</evidence>